<organism evidence="2">
    <name type="scientific">Arion vulgaris</name>
    <dbReference type="NCBI Taxonomy" id="1028688"/>
    <lineage>
        <taxon>Eukaryota</taxon>
        <taxon>Metazoa</taxon>
        <taxon>Spiralia</taxon>
        <taxon>Lophotrochozoa</taxon>
        <taxon>Mollusca</taxon>
        <taxon>Gastropoda</taxon>
        <taxon>Heterobranchia</taxon>
        <taxon>Euthyneura</taxon>
        <taxon>Panpulmonata</taxon>
        <taxon>Eupulmonata</taxon>
        <taxon>Stylommatophora</taxon>
        <taxon>Helicina</taxon>
        <taxon>Arionoidea</taxon>
        <taxon>Arionidae</taxon>
        <taxon>Arion</taxon>
    </lineage>
</organism>
<sequence length="327" mass="36475">LDDAPSVIATGGDHFDRSGYAGSHYSTSAAMYPTHPRHPILVPVRGYHPQPFARPVIVGPHPHPALVAYPRPRFFSPPPLMRARPVPIFVSPPVSTIYTDDAHLRTKLSRRGSRASSQTSSTTSVSDSPRFVGRHHGKSHHNHTHDDSSEFNSRPRTPPTDYDNARGPRVSRKEDFTLRKNVSHDHTGSSGAVGGKGHNSGYYMVPSYGYYGAPHTLERPRSVPPYVERNGTNTKTKKSKKNKKDRKKSNKKGNHDESTDSAGYTSELAPNGDGKQPRDFRRLENQFKHERAFSKSLAEETRHTVKGNGDTNTYSLNNENVYHSTMY</sequence>
<feature type="compositionally biased region" description="Low complexity" evidence="1">
    <location>
        <begin position="114"/>
        <end position="128"/>
    </location>
</feature>
<evidence type="ECO:0000256" key="1">
    <source>
        <dbReference type="SAM" id="MobiDB-lite"/>
    </source>
</evidence>
<name>A0A0B6ZY24_9EUPU</name>
<accession>A0A0B6ZY24</accession>
<proteinExistence type="predicted"/>
<dbReference type="AlphaFoldDB" id="A0A0B6ZY24"/>
<reference evidence="2" key="1">
    <citation type="submission" date="2014-12" db="EMBL/GenBank/DDBJ databases">
        <title>Insight into the proteome of Arion vulgaris.</title>
        <authorList>
            <person name="Aradska J."/>
            <person name="Bulat T."/>
            <person name="Smidak R."/>
            <person name="Sarate P."/>
            <person name="Gangsoo J."/>
            <person name="Sialana F."/>
            <person name="Bilban M."/>
            <person name="Lubec G."/>
        </authorList>
    </citation>
    <scope>NUCLEOTIDE SEQUENCE</scope>
    <source>
        <tissue evidence="2">Skin</tissue>
    </source>
</reference>
<feature type="region of interest" description="Disordered" evidence="1">
    <location>
        <begin position="105"/>
        <end position="198"/>
    </location>
</feature>
<dbReference type="EMBL" id="HACG01025891">
    <property type="protein sequence ID" value="CEK72756.1"/>
    <property type="molecule type" value="Transcribed_RNA"/>
</dbReference>
<feature type="compositionally biased region" description="Basic residues" evidence="1">
    <location>
        <begin position="235"/>
        <end position="252"/>
    </location>
</feature>
<feature type="non-terminal residue" evidence="2">
    <location>
        <position position="1"/>
    </location>
</feature>
<feature type="region of interest" description="Disordered" evidence="1">
    <location>
        <begin position="216"/>
        <end position="279"/>
    </location>
</feature>
<feature type="compositionally biased region" description="Basic and acidic residues" evidence="1">
    <location>
        <begin position="163"/>
        <end position="187"/>
    </location>
</feature>
<feature type="compositionally biased region" description="Basic residues" evidence="1">
    <location>
        <begin position="132"/>
        <end position="143"/>
    </location>
</feature>
<gene>
    <name evidence="2" type="primary">ORF83811</name>
</gene>
<evidence type="ECO:0000313" key="2">
    <source>
        <dbReference type="EMBL" id="CEK72756.1"/>
    </source>
</evidence>
<protein>
    <submittedName>
        <fullName evidence="2">Uncharacterized protein</fullName>
    </submittedName>
</protein>